<evidence type="ECO:0000313" key="9">
    <source>
        <dbReference type="EMBL" id="KIN08665.1"/>
    </source>
</evidence>
<keyword evidence="3 5" id="KW-0539">Nucleus</keyword>
<dbReference type="Pfam" id="PF05920">
    <property type="entry name" value="Homeobox_KN"/>
    <property type="match status" value="1"/>
</dbReference>
<dbReference type="STRING" id="913774.A0A0C3I0S7"/>
<feature type="DNA-binding region" description="Homeobox" evidence="5">
    <location>
        <begin position="194"/>
        <end position="256"/>
    </location>
</feature>
<feature type="region of interest" description="Disordered" evidence="6">
    <location>
        <begin position="863"/>
        <end position="882"/>
    </location>
</feature>
<comment type="subcellular location">
    <subcellularLocation>
        <location evidence="5">Nucleus</location>
    </subcellularLocation>
</comment>
<feature type="compositionally biased region" description="Basic residues" evidence="6">
    <location>
        <begin position="376"/>
        <end position="385"/>
    </location>
</feature>
<dbReference type="InterPro" id="IPR013087">
    <property type="entry name" value="Znf_C2H2_type"/>
</dbReference>
<reference evidence="9 10" key="1">
    <citation type="submission" date="2014-04" db="EMBL/GenBank/DDBJ databases">
        <authorList>
            <consortium name="DOE Joint Genome Institute"/>
            <person name="Kuo A."/>
            <person name="Martino E."/>
            <person name="Perotto S."/>
            <person name="Kohler A."/>
            <person name="Nagy L.G."/>
            <person name="Floudas D."/>
            <person name="Copeland A."/>
            <person name="Barry K.W."/>
            <person name="Cichocki N."/>
            <person name="Veneault-Fourrey C."/>
            <person name="LaButti K."/>
            <person name="Lindquist E.A."/>
            <person name="Lipzen A."/>
            <person name="Lundell T."/>
            <person name="Morin E."/>
            <person name="Murat C."/>
            <person name="Sun H."/>
            <person name="Tunlid A."/>
            <person name="Henrissat B."/>
            <person name="Grigoriev I.V."/>
            <person name="Hibbett D.S."/>
            <person name="Martin F."/>
            <person name="Nordberg H.P."/>
            <person name="Cantor M.N."/>
            <person name="Hua S.X."/>
        </authorList>
    </citation>
    <scope>NUCLEOTIDE SEQUENCE [LARGE SCALE GENOMIC DNA]</scope>
    <source>
        <strain evidence="9 10">Zn</strain>
    </source>
</reference>
<dbReference type="OrthoDB" id="10056939at2759"/>
<gene>
    <name evidence="9" type="ORF">OIDMADRAFT_141009</name>
</gene>
<evidence type="ECO:0000313" key="10">
    <source>
        <dbReference type="Proteomes" id="UP000054321"/>
    </source>
</evidence>
<dbReference type="GO" id="GO:0008270">
    <property type="term" value="F:zinc ion binding"/>
    <property type="evidence" value="ECO:0007669"/>
    <property type="project" value="UniProtKB-KW"/>
</dbReference>
<dbReference type="PROSITE" id="PS50157">
    <property type="entry name" value="ZINC_FINGER_C2H2_2"/>
    <property type="match status" value="1"/>
</dbReference>
<dbReference type="Gene3D" id="1.10.10.60">
    <property type="entry name" value="Homeodomain-like"/>
    <property type="match status" value="1"/>
</dbReference>
<dbReference type="SMART" id="SM00355">
    <property type="entry name" value="ZnF_C2H2"/>
    <property type="match status" value="2"/>
</dbReference>
<feature type="region of interest" description="Disordered" evidence="6">
    <location>
        <begin position="1242"/>
        <end position="1272"/>
    </location>
</feature>
<dbReference type="SUPFAM" id="SSF46689">
    <property type="entry name" value="Homeodomain-like"/>
    <property type="match status" value="1"/>
</dbReference>
<dbReference type="CDD" id="cd00086">
    <property type="entry name" value="homeodomain"/>
    <property type="match status" value="1"/>
</dbReference>
<dbReference type="EMBL" id="KN832870">
    <property type="protein sequence ID" value="KIN08665.1"/>
    <property type="molecule type" value="Genomic_DNA"/>
</dbReference>
<proteinExistence type="predicted"/>
<name>A0A0C3I0S7_OIDMZ</name>
<evidence type="ECO:0000256" key="1">
    <source>
        <dbReference type="ARBA" id="ARBA00023125"/>
    </source>
</evidence>
<feature type="region of interest" description="Disordered" evidence="6">
    <location>
        <begin position="308"/>
        <end position="392"/>
    </location>
</feature>
<dbReference type="PROSITE" id="PS50071">
    <property type="entry name" value="HOMEOBOX_2"/>
    <property type="match status" value="1"/>
</dbReference>
<feature type="domain" description="C2H2-type" evidence="8">
    <location>
        <begin position="401"/>
        <end position="429"/>
    </location>
</feature>
<evidence type="ECO:0000259" key="7">
    <source>
        <dbReference type="PROSITE" id="PS50071"/>
    </source>
</evidence>
<sequence>MTTIHEMDEFFNFEDAAHPVDHLEHPAPAPYDIDLALAQLAQSEDAFAQVNSYVDALPQDQMNFDEFPGFTQDTAMMGPDDFTDFPRWIDGMDVPTKPCEYCSQRRIHCKVIREGTRKGSCTSCVALAKTCSLTADLRSPIAQIDRFPVAFTAEREHQESSRDLDPHSHGGSASDLTALRSSSENLVEAVESNNPKVGARFSREALRVLRSWLTANHRHPYPTDEEKENLARQTGLNKTQITNWLANARRRGKVRAPRSTSPSPHQYANGMDIPRRGTPAMKEMNPMERWAHSPPEHEPASVTAIAKAVSSSTFSSGRDSPLTSNGHTDDGSARSISHVSSTSSVGTSASSNGSFASAYSHKSRGSFGSFNSFGNRGRRRRRRQAARAVSPTTMRPAIRTYQCTFCTETFKTKHDWQRHEKSLHLSLERWICTPDGPTKFHPEHNRLACVYCGLANPTPEHAEEHNHSSCAERSLEERTFYRKDHLRQHLNLVHDTKFQSWSMDSWKVATPEIRSRCGFCGIIMDSWSIRVEHLAEHFKGGKSMADWKGDWGFEEQVLGIVENGMPPYLIHDERNSPNPYTATQHDVQLGKSLEDFVKLWLVDYINERVVKGVTPTDDDLIAEAKRVVRKADTEDKSPEGPEVSWFRDLIMLSHPSREASHESGGIGGQGPSTSNRAWDIQLEKINTKSSADRDLTLIRCEKEKELLEYVKSRQALGLTPPDSELQVQCCRIIEDIEPKSNFQCRGAVQWFKYLITTSTDWLADFRRRAGLPRSSELVHEHIRSTDDKTIDYSIHNSYRLQRELKDWVQLQKAVGKTPSDEEIQRHARLIIYGNDDPWNQTVVDDISHLNAFKRQNGLAPSYDGDLPTLSEVGESPSTHEDKHTCSVSLRTLHWDLVDRGIGLPSPLSGSDRIAASPLDQPLYRTIQNQPSTNTNPIQPLRYFLNDANCYGRLEKELTRFVMSCLSPNNPLQHIPSDAEIQNQARWVIYDDDDPWNQTAADNAEWLIRFKRDVGLAPADEGPGLPPVGAPRPWRVNDGGSGFYPPYVKPKEGQDLTYNHDVPVTVDNRTYNVRKETAERFLRDLRAGRYQAPASVFCSRELENGLNAYVEECIMNRQIPSDDELRAKAREILGVDHTAADEPKLLATFKALHILWQTQDEGAALEEKAVSPGPQPDYSLPNFTGDVNMFAAYDQEIDAMDFTTDFGAGVAAAAGASKRPRDEEAGEEEFSAQMEFQKIMGMSATSSPLRRKASERMARHAGFANPVGKGGRR</sequence>
<dbReference type="InterPro" id="IPR050224">
    <property type="entry name" value="TALE_homeobox"/>
</dbReference>
<dbReference type="AlphaFoldDB" id="A0A0C3I0S7"/>
<dbReference type="InterPro" id="IPR008422">
    <property type="entry name" value="KN_HD"/>
</dbReference>
<dbReference type="HOGENOM" id="CLU_008497_2_0_1"/>
<keyword evidence="4" id="KW-0863">Zinc-finger</keyword>
<dbReference type="SMART" id="SM00389">
    <property type="entry name" value="HOX"/>
    <property type="match status" value="1"/>
</dbReference>
<protein>
    <submittedName>
        <fullName evidence="9">Uncharacterized protein</fullName>
    </submittedName>
</protein>
<evidence type="ECO:0000259" key="8">
    <source>
        <dbReference type="PROSITE" id="PS50157"/>
    </source>
</evidence>
<feature type="compositionally biased region" description="Polar residues" evidence="6">
    <location>
        <begin position="309"/>
        <end position="326"/>
    </location>
</feature>
<evidence type="ECO:0000256" key="3">
    <source>
        <dbReference type="ARBA" id="ARBA00023242"/>
    </source>
</evidence>
<dbReference type="InterPro" id="IPR001356">
    <property type="entry name" value="HD"/>
</dbReference>
<evidence type="ECO:0000256" key="6">
    <source>
        <dbReference type="SAM" id="MobiDB-lite"/>
    </source>
</evidence>
<evidence type="ECO:0000256" key="5">
    <source>
        <dbReference type="PROSITE-ProRule" id="PRU00108"/>
    </source>
</evidence>
<feature type="compositionally biased region" description="Basic and acidic residues" evidence="6">
    <location>
        <begin position="155"/>
        <end position="168"/>
    </location>
</feature>
<dbReference type="GO" id="GO:0003677">
    <property type="term" value="F:DNA binding"/>
    <property type="evidence" value="ECO:0007669"/>
    <property type="project" value="UniProtKB-UniRule"/>
</dbReference>
<reference evidence="10" key="2">
    <citation type="submission" date="2015-01" db="EMBL/GenBank/DDBJ databases">
        <title>Evolutionary Origins and Diversification of the Mycorrhizal Mutualists.</title>
        <authorList>
            <consortium name="DOE Joint Genome Institute"/>
            <consortium name="Mycorrhizal Genomics Consortium"/>
            <person name="Kohler A."/>
            <person name="Kuo A."/>
            <person name="Nagy L.G."/>
            <person name="Floudas D."/>
            <person name="Copeland A."/>
            <person name="Barry K.W."/>
            <person name="Cichocki N."/>
            <person name="Veneault-Fourrey C."/>
            <person name="LaButti K."/>
            <person name="Lindquist E.A."/>
            <person name="Lipzen A."/>
            <person name="Lundell T."/>
            <person name="Morin E."/>
            <person name="Murat C."/>
            <person name="Riley R."/>
            <person name="Ohm R."/>
            <person name="Sun H."/>
            <person name="Tunlid A."/>
            <person name="Henrissat B."/>
            <person name="Grigoriev I.V."/>
            <person name="Hibbett D.S."/>
            <person name="Martin F."/>
        </authorList>
    </citation>
    <scope>NUCLEOTIDE SEQUENCE [LARGE SCALE GENOMIC DNA]</scope>
    <source>
        <strain evidence="10">Zn</strain>
    </source>
</reference>
<dbReference type="GO" id="GO:0005634">
    <property type="term" value="C:nucleus"/>
    <property type="evidence" value="ECO:0007669"/>
    <property type="project" value="UniProtKB-SubCell"/>
</dbReference>
<keyword evidence="2 5" id="KW-0371">Homeobox</keyword>
<organism evidence="9 10">
    <name type="scientific">Oidiodendron maius (strain Zn)</name>
    <dbReference type="NCBI Taxonomy" id="913774"/>
    <lineage>
        <taxon>Eukaryota</taxon>
        <taxon>Fungi</taxon>
        <taxon>Dikarya</taxon>
        <taxon>Ascomycota</taxon>
        <taxon>Pezizomycotina</taxon>
        <taxon>Leotiomycetes</taxon>
        <taxon>Leotiomycetes incertae sedis</taxon>
        <taxon>Myxotrichaceae</taxon>
        <taxon>Oidiodendron</taxon>
    </lineage>
</organism>
<keyword evidence="4" id="KW-0479">Metal-binding</keyword>
<keyword evidence="1 5" id="KW-0238">DNA-binding</keyword>
<feature type="domain" description="Homeobox" evidence="7">
    <location>
        <begin position="192"/>
        <end position="255"/>
    </location>
</feature>
<evidence type="ECO:0000256" key="2">
    <source>
        <dbReference type="ARBA" id="ARBA00023155"/>
    </source>
</evidence>
<evidence type="ECO:0000256" key="4">
    <source>
        <dbReference type="PROSITE-ProRule" id="PRU00042"/>
    </source>
</evidence>
<feature type="compositionally biased region" description="Low complexity" evidence="6">
    <location>
        <begin position="365"/>
        <end position="375"/>
    </location>
</feature>
<dbReference type="PROSITE" id="PS00028">
    <property type="entry name" value="ZINC_FINGER_C2H2_1"/>
    <property type="match status" value="1"/>
</dbReference>
<feature type="compositionally biased region" description="Low complexity" evidence="6">
    <location>
        <begin position="333"/>
        <end position="354"/>
    </location>
</feature>
<dbReference type="InParanoid" id="A0A0C3I0S7"/>
<accession>A0A0C3I0S7</accession>
<keyword evidence="4" id="KW-0862">Zinc</keyword>
<keyword evidence="10" id="KW-1185">Reference proteome</keyword>
<dbReference type="InterPro" id="IPR009057">
    <property type="entry name" value="Homeodomain-like_sf"/>
</dbReference>
<dbReference type="Proteomes" id="UP000054321">
    <property type="component" value="Unassembled WGS sequence"/>
</dbReference>
<feature type="region of interest" description="Disordered" evidence="6">
    <location>
        <begin position="155"/>
        <end position="180"/>
    </location>
</feature>
<dbReference type="PANTHER" id="PTHR11850">
    <property type="entry name" value="HOMEOBOX PROTEIN TRANSCRIPTION FACTORS"/>
    <property type="match status" value="1"/>
</dbReference>
<feature type="region of interest" description="Disordered" evidence="6">
    <location>
        <begin position="250"/>
        <end position="280"/>
    </location>
</feature>
<dbReference type="GO" id="GO:0006355">
    <property type="term" value="P:regulation of DNA-templated transcription"/>
    <property type="evidence" value="ECO:0007669"/>
    <property type="project" value="InterPro"/>
</dbReference>